<dbReference type="InterPro" id="IPR000086">
    <property type="entry name" value="NUDIX_hydrolase_dom"/>
</dbReference>
<dbReference type="InterPro" id="IPR020084">
    <property type="entry name" value="NUDIX_hydrolase_CS"/>
</dbReference>
<dbReference type="InterPro" id="IPR004385">
    <property type="entry name" value="NDP_pyrophosphatase"/>
</dbReference>
<evidence type="ECO:0000256" key="1">
    <source>
        <dbReference type="ARBA" id="ARBA00001946"/>
    </source>
</evidence>
<feature type="domain" description="Nudix hydrolase" evidence="7">
    <location>
        <begin position="220"/>
        <end position="360"/>
    </location>
</feature>
<protein>
    <recommendedName>
        <fullName evidence="4">Putative gamma-glutamylcyclotransferase</fullName>
    </recommendedName>
</protein>
<feature type="binding site" evidence="5">
    <location>
        <position position="282"/>
    </location>
    <ligand>
        <name>Mg(2+)</name>
        <dbReference type="ChEBI" id="CHEBI:18420"/>
        <label>1</label>
    </ligand>
</feature>
<dbReference type="SUPFAM" id="SSF55811">
    <property type="entry name" value="Nudix"/>
    <property type="match status" value="1"/>
</dbReference>
<feature type="binding site" evidence="5">
    <location>
        <position position="262"/>
    </location>
    <ligand>
        <name>Mg(2+)</name>
        <dbReference type="ChEBI" id="CHEBI:18420"/>
        <label>1</label>
    </ligand>
</feature>
<feature type="binding site" evidence="5">
    <location>
        <position position="331"/>
    </location>
    <ligand>
        <name>Mg(2+)</name>
        <dbReference type="ChEBI" id="CHEBI:18420"/>
        <label>1</label>
    </ligand>
</feature>
<dbReference type="InterPro" id="IPR045038">
    <property type="entry name" value="AIG2-like"/>
</dbReference>
<keyword evidence="5" id="KW-0460">Magnesium</keyword>
<proteinExistence type="predicted"/>
<dbReference type="Pfam" id="PF00293">
    <property type="entry name" value="NUDIX"/>
    <property type="match status" value="1"/>
</dbReference>
<dbReference type="Gene3D" id="3.10.490.10">
    <property type="entry name" value="Gamma-glutamyl cyclotransferase-like"/>
    <property type="match status" value="1"/>
</dbReference>
<organism evidence="8 9">
    <name type="scientific">Puniceibacterium sediminis</name>
    <dbReference type="NCBI Taxonomy" id="1608407"/>
    <lineage>
        <taxon>Bacteria</taxon>
        <taxon>Pseudomonadati</taxon>
        <taxon>Pseudomonadota</taxon>
        <taxon>Alphaproteobacteria</taxon>
        <taxon>Rhodobacterales</taxon>
        <taxon>Paracoccaceae</taxon>
        <taxon>Puniceibacterium</taxon>
    </lineage>
</organism>
<dbReference type="SUPFAM" id="SSF110857">
    <property type="entry name" value="Gamma-glutamyl cyclotransferase-like"/>
    <property type="match status" value="1"/>
</dbReference>
<keyword evidence="2" id="KW-0808">Transferase</keyword>
<feature type="binding site" evidence="5">
    <location>
        <position position="278"/>
    </location>
    <ligand>
        <name>Mg(2+)</name>
        <dbReference type="ChEBI" id="CHEBI:18420"/>
        <label>1</label>
    </ligand>
</feature>
<dbReference type="GO" id="GO:0016818">
    <property type="term" value="F:hydrolase activity, acting on acid anhydrides, in phosphorus-containing anhydrides"/>
    <property type="evidence" value="ECO:0007669"/>
    <property type="project" value="InterPro"/>
</dbReference>
<dbReference type="RefSeq" id="WP_089272608.1">
    <property type="nucleotide sequence ID" value="NZ_FZNN01000017.1"/>
</dbReference>
<evidence type="ECO:0000256" key="5">
    <source>
        <dbReference type="PIRSR" id="PIRSR604385-2"/>
    </source>
</evidence>
<dbReference type="Pfam" id="PF06094">
    <property type="entry name" value="GGACT"/>
    <property type="match status" value="1"/>
</dbReference>
<dbReference type="OrthoDB" id="5292471at2"/>
<evidence type="ECO:0000313" key="9">
    <source>
        <dbReference type="Proteomes" id="UP000198417"/>
    </source>
</evidence>
<keyword evidence="5" id="KW-0479">Metal-binding</keyword>
<dbReference type="InterPro" id="IPR009288">
    <property type="entry name" value="AIG2-like_dom"/>
</dbReference>
<keyword evidence="3" id="KW-0378">Hydrolase</keyword>
<reference evidence="8 9" key="1">
    <citation type="submission" date="2017-06" db="EMBL/GenBank/DDBJ databases">
        <authorList>
            <person name="Kim H.J."/>
            <person name="Triplett B.A."/>
        </authorList>
    </citation>
    <scope>NUCLEOTIDE SEQUENCE [LARGE SCALE GENOMIC DNA]</scope>
    <source>
        <strain evidence="8 9">DSM 29052</strain>
    </source>
</reference>
<dbReference type="NCBIfam" id="TIGR00052">
    <property type="entry name" value="nudix-type nucleoside diphosphatase, YffH/AdpP family"/>
    <property type="match status" value="1"/>
</dbReference>
<evidence type="ECO:0000259" key="7">
    <source>
        <dbReference type="PROSITE" id="PS51462"/>
    </source>
</evidence>
<gene>
    <name evidence="8" type="ORF">SAMN06265370_11798</name>
</gene>
<dbReference type="PROSITE" id="PS51462">
    <property type="entry name" value="NUDIX"/>
    <property type="match status" value="1"/>
</dbReference>
<dbReference type="CDD" id="cd06661">
    <property type="entry name" value="GGCT_like"/>
    <property type="match status" value="1"/>
</dbReference>
<feature type="short sequence motif" description="Nudix box" evidence="6">
    <location>
        <begin position="263"/>
        <end position="285"/>
    </location>
</feature>
<name>A0A238YK36_9RHOB</name>
<dbReference type="EMBL" id="FZNN01000017">
    <property type="protein sequence ID" value="SNR71487.1"/>
    <property type="molecule type" value="Genomic_DNA"/>
</dbReference>
<dbReference type="CDD" id="cd24155">
    <property type="entry name" value="NUDIX_ADPRase"/>
    <property type="match status" value="1"/>
</dbReference>
<dbReference type="Proteomes" id="UP000198417">
    <property type="component" value="Unassembled WGS sequence"/>
</dbReference>
<dbReference type="PANTHER" id="PTHR31544:SF2">
    <property type="entry name" value="AIG2-LIKE PROTEIN D"/>
    <property type="match status" value="1"/>
</dbReference>
<dbReference type="PROSITE" id="PS00893">
    <property type="entry name" value="NUDIX_BOX"/>
    <property type="match status" value="1"/>
</dbReference>
<evidence type="ECO:0000256" key="4">
    <source>
        <dbReference type="ARBA" id="ARBA00030602"/>
    </source>
</evidence>
<dbReference type="AlphaFoldDB" id="A0A238YK36"/>
<accession>A0A238YK36</accession>
<dbReference type="InterPro" id="IPR015797">
    <property type="entry name" value="NUDIX_hydrolase-like_dom_sf"/>
</dbReference>
<keyword evidence="9" id="KW-1185">Reference proteome</keyword>
<sequence>MADLFFYGTLCHVPLLEIVLDRPAAQIGAVPAVLDDHGAWWVAGHSFPMIAQAEGARVAGLLVRGLSDGDVARLNYYEGGFQYDLREVTVRSGAGQARAQVYFPAPGRWQAGAPWDLAEWAARWGAMTLSAAHEVMVQFGVMPVDEVQQLWPFFCARGWAQELAALAAPQTLRSGMTRDDVNILRYRPGYNGFFRIRAFDLQHRRFDGSQSEVVSREAYVAFDAALVLPYDPVSDQVMLIEQLRYGPVHRGDPAPWVLEPIAGLVDAGEDPADCARREAVEEAGLTLGDLRPMVNVYPSPGYTTEFFHCFLGLCALEKRDEGLNGIAEENEDIRSHVISFDAAMALVDSGEINVGPLVMMLLWLARKRDGLRAAV</sequence>
<dbReference type="GO" id="GO:0046872">
    <property type="term" value="F:metal ion binding"/>
    <property type="evidence" value="ECO:0007669"/>
    <property type="project" value="UniProtKB-KW"/>
</dbReference>
<dbReference type="GO" id="GO:0016740">
    <property type="term" value="F:transferase activity"/>
    <property type="evidence" value="ECO:0007669"/>
    <property type="project" value="UniProtKB-KW"/>
</dbReference>
<dbReference type="PANTHER" id="PTHR31544">
    <property type="entry name" value="AIG2-LIKE PROTEIN D"/>
    <property type="match status" value="1"/>
</dbReference>
<dbReference type="InterPro" id="IPR036568">
    <property type="entry name" value="GGCT-like_sf"/>
</dbReference>
<comment type="cofactor">
    <cofactor evidence="1 5">
        <name>Mg(2+)</name>
        <dbReference type="ChEBI" id="CHEBI:18420"/>
    </cofactor>
</comment>
<dbReference type="InterPro" id="IPR013024">
    <property type="entry name" value="GGCT-like"/>
</dbReference>
<evidence type="ECO:0000256" key="6">
    <source>
        <dbReference type="PIRSR" id="PIRSR604385-3"/>
    </source>
</evidence>
<dbReference type="Gene3D" id="3.90.79.10">
    <property type="entry name" value="Nucleoside Triphosphate Pyrophosphohydrolase"/>
    <property type="match status" value="1"/>
</dbReference>
<evidence type="ECO:0000256" key="2">
    <source>
        <dbReference type="ARBA" id="ARBA00022679"/>
    </source>
</evidence>
<evidence type="ECO:0000256" key="3">
    <source>
        <dbReference type="ARBA" id="ARBA00022801"/>
    </source>
</evidence>
<evidence type="ECO:0000313" key="8">
    <source>
        <dbReference type="EMBL" id="SNR71487.1"/>
    </source>
</evidence>